<dbReference type="Proteomes" id="UP000199663">
    <property type="component" value="Unassembled WGS sequence"/>
</dbReference>
<protein>
    <submittedName>
        <fullName evidence="2">Uncharacterized protein</fullName>
    </submittedName>
</protein>
<keyword evidence="3" id="KW-1185">Reference proteome</keyword>
<organism evidence="2 3">
    <name type="scientific">Rhodonellum ikkaensis</name>
    <dbReference type="NCBI Taxonomy" id="336829"/>
    <lineage>
        <taxon>Bacteria</taxon>
        <taxon>Pseudomonadati</taxon>
        <taxon>Bacteroidota</taxon>
        <taxon>Cytophagia</taxon>
        <taxon>Cytophagales</taxon>
        <taxon>Cytophagaceae</taxon>
        <taxon>Rhodonellum</taxon>
    </lineage>
</organism>
<evidence type="ECO:0000313" key="2">
    <source>
        <dbReference type="EMBL" id="SDZ41415.1"/>
    </source>
</evidence>
<sequence>MYSKVPDTTRLNSNADYHDLEGQPNHISDCADGGVAADQIIILNPSKGPLKARLIIYK</sequence>
<evidence type="ECO:0000256" key="1">
    <source>
        <dbReference type="SAM" id="MobiDB-lite"/>
    </source>
</evidence>
<comment type="caution">
    <text evidence="2">The sequence shown here is derived from an EMBL/GenBank/DDBJ whole genome shotgun (WGS) entry which is preliminary data.</text>
</comment>
<evidence type="ECO:0000313" key="3">
    <source>
        <dbReference type="Proteomes" id="UP000199663"/>
    </source>
</evidence>
<accession>A0A1H3SV59</accession>
<feature type="region of interest" description="Disordered" evidence="1">
    <location>
        <begin position="1"/>
        <end position="23"/>
    </location>
</feature>
<gene>
    <name evidence="2" type="ORF">SAMN05444412_113118</name>
</gene>
<dbReference type="EMBL" id="FNQC01000013">
    <property type="protein sequence ID" value="SDZ41415.1"/>
    <property type="molecule type" value="Genomic_DNA"/>
</dbReference>
<name>A0A1H3SV59_9BACT</name>
<reference evidence="2 3" key="1">
    <citation type="submission" date="2016-10" db="EMBL/GenBank/DDBJ databases">
        <authorList>
            <person name="Varghese N."/>
            <person name="Submissions S."/>
        </authorList>
    </citation>
    <scope>NUCLEOTIDE SEQUENCE [LARGE SCALE GENOMIC DNA]</scope>
    <source>
        <strain evidence="2 3">DSM 17997</strain>
    </source>
</reference>
<proteinExistence type="predicted"/>